<dbReference type="SUPFAM" id="SSF51735">
    <property type="entry name" value="NAD(P)-binding Rossmann-fold domains"/>
    <property type="match status" value="1"/>
</dbReference>
<dbReference type="PANTHER" id="PTHR44845">
    <property type="entry name" value="CARRIER DOMAIN-CONTAINING PROTEIN"/>
    <property type="match status" value="1"/>
</dbReference>
<feature type="domain" description="AMP-dependent synthetase/ligase" evidence="4">
    <location>
        <begin position="75"/>
        <end position="431"/>
    </location>
</feature>
<dbReference type="InterPro" id="IPR042099">
    <property type="entry name" value="ANL_N_sf"/>
</dbReference>
<dbReference type="RefSeq" id="XP_002505559.1">
    <property type="nucleotide sequence ID" value="XM_002505513.1"/>
</dbReference>
<evidence type="ECO:0000256" key="1">
    <source>
        <dbReference type="ARBA" id="ARBA00022450"/>
    </source>
</evidence>
<keyword evidence="1" id="KW-0596">Phosphopantetheine</keyword>
<name>C1EFA5_MICCC</name>
<dbReference type="InterPro" id="IPR045851">
    <property type="entry name" value="AMP-bd_C_sf"/>
</dbReference>
<feature type="compositionally biased region" description="Basic and acidic residues" evidence="3">
    <location>
        <begin position="571"/>
        <end position="581"/>
    </location>
</feature>
<dbReference type="OMA" id="ENDKFTM"/>
<keyword evidence="7" id="KW-1185">Reference proteome</keyword>
<dbReference type="KEGG" id="mis:MICPUN_63718"/>
<dbReference type="Gene3D" id="3.40.50.720">
    <property type="entry name" value="NAD(P)-binding Rossmann-like Domain"/>
    <property type="match status" value="1"/>
</dbReference>
<dbReference type="InterPro" id="IPR020845">
    <property type="entry name" value="AMP-binding_CS"/>
</dbReference>
<feature type="compositionally biased region" description="Basic and acidic residues" evidence="3">
    <location>
        <begin position="654"/>
        <end position="672"/>
    </location>
</feature>
<feature type="region of interest" description="Disordered" evidence="3">
    <location>
        <begin position="895"/>
        <end position="917"/>
    </location>
</feature>
<dbReference type="Proteomes" id="UP000002009">
    <property type="component" value="Chromosome 13"/>
</dbReference>
<evidence type="ECO:0000313" key="6">
    <source>
        <dbReference type="EMBL" id="ACO66817.1"/>
    </source>
</evidence>
<reference evidence="6 7" key="1">
    <citation type="journal article" date="2009" name="Science">
        <title>Green evolution and dynamic adaptations revealed by genomes of the marine picoeukaryotes Micromonas.</title>
        <authorList>
            <person name="Worden A.Z."/>
            <person name="Lee J.H."/>
            <person name="Mock T."/>
            <person name="Rouze P."/>
            <person name="Simmons M.P."/>
            <person name="Aerts A.L."/>
            <person name="Allen A.E."/>
            <person name="Cuvelier M.L."/>
            <person name="Derelle E."/>
            <person name="Everett M.V."/>
            <person name="Foulon E."/>
            <person name="Grimwood J."/>
            <person name="Gundlach H."/>
            <person name="Henrissat B."/>
            <person name="Napoli C."/>
            <person name="McDonald S.M."/>
            <person name="Parker M.S."/>
            <person name="Rombauts S."/>
            <person name="Salamov A."/>
            <person name="Von Dassow P."/>
            <person name="Badger J.H."/>
            <person name="Coutinho P.M."/>
            <person name="Demir E."/>
            <person name="Dubchak I."/>
            <person name="Gentemann C."/>
            <person name="Eikrem W."/>
            <person name="Gready J.E."/>
            <person name="John U."/>
            <person name="Lanier W."/>
            <person name="Lindquist E.A."/>
            <person name="Lucas S."/>
            <person name="Mayer K.F."/>
            <person name="Moreau H."/>
            <person name="Not F."/>
            <person name="Otillar R."/>
            <person name="Panaud O."/>
            <person name="Pangilinan J."/>
            <person name="Paulsen I."/>
            <person name="Piegu B."/>
            <person name="Poliakov A."/>
            <person name="Robbens S."/>
            <person name="Schmutz J."/>
            <person name="Toulza E."/>
            <person name="Wyss T."/>
            <person name="Zelensky A."/>
            <person name="Zhou K."/>
            <person name="Armbrust E.V."/>
            <person name="Bhattacharya D."/>
            <person name="Goodenough U.W."/>
            <person name="Van de Peer Y."/>
            <person name="Grigoriev I.V."/>
        </authorList>
    </citation>
    <scope>NUCLEOTIDE SEQUENCE [LARGE SCALE GENOMIC DNA]</scope>
    <source>
        <strain evidence="7">RCC299 / NOUM17</strain>
    </source>
</reference>
<dbReference type="PANTHER" id="PTHR44845:SF6">
    <property type="entry name" value="BETA-ALANINE-ACTIVATING ENZYME"/>
    <property type="match status" value="1"/>
</dbReference>
<feature type="compositionally biased region" description="Basic and acidic residues" evidence="3">
    <location>
        <begin position="1234"/>
        <end position="1244"/>
    </location>
</feature>
<dbReference type="EMBL" id="CP001331">
    <property type="protein sequence ID" value="ACO66817.1"/>
    <property type="molecule type" value="Genomic_DNA"/>
</dbReference>
<proteinExistence type="predicted"/>
<dbReference type="Gene3D" id="3.30.300.30">
    <property type="match status" value="1"/>
</dbReference>
<evidence type="ECO:0000313" key="7">
    <source>
        <dbReference type="Proteomes" id="UP000002009"/>
    </source>
</evidence>
<dbReference type="STRING" id="296587.C1EFA5"/>
<protein>
    <submittedName>
        <fullName evidence="6">Acyl-coa synthetase/dehydrogenase</fullName>
    </submittedName>
</protein>
<dbReference type="Pfam" id="PF00501">
    <property type="entry name" value="AMP-binding"/>
    <property type="match status" value="1"/>
</dbReference>
<keyword evidence="2" id="KW-0597">Phosphoprotein</keyword>
<dbReference type="Gene3D" id="3.40.50.12780">
    <property type="entry name" value="N-terminal domain of ligase-like"/>
    <property type="match status" value="1"/>
</dbReference>
<dbReference type="SUPFAM" id="SSF56801">
    <property type="entry name" value="Acetyl-CoA synthetase-like"/>
    <property type="match status" value="1"/>
</dbReference>
<feature type="compositionally biased region" description="Basic and acidic residues" evidence="3">
    <location>
        <begin position="1204"/>
        <end position="1218"/>
    </location>
</feature>
<dbReference type="GeneID" id="8248489"/>
<feature type="region of interest" description="Disordered" evidence="3">
    <location>
        <begin position="625"/>
        <end position="672"/>
    </location>
</feature>
<dbReference type="PROSITE" id="PS00455">
    <property type="entry name" value="AMP_BINDING"/>
    <property type="match status" value="1"/>
</dbReference>
<feature type="compositionally biased region" description="Acidic residues" evidence="3">
    <location>
        <begin position="582"/>
        <end position="593"/>
    </location>
</feature>
<dbReference type="OrthoDB" id="416786at2759"/>
<gene>
    <name evidence="6" type="ORF">MICPUN_63718</name>
</gene>
<evidence type="ECO:0000256" key="2">
    <source>
        <dbReference type="ARBA" id="ARBA00022553"/>
    </source>
</evidence>
<dbReference type="InterPro" id="IPR013120">
    <property type="entry name" value="FAR_NAD-bd"/>
</dbReference>
<evidence type="ECO:0000259" key="5">
    <source>
        <dbReference type="Pfam" id="PF07993"/>
    </source>
</evidence>
<organism evidence="6 7">
    <name type="scientific">Micromonas commoda (strain RCC299 / NOUM17 / CCMP2709)</name>
    <name type="common">Picoplanktonic green alga</name>
    <dbReference type="NCBI Taxonomy" id="296587"/>
    <lineage>
        <taxon>Eukaryota</taxon>
        <taxon>Viridiplantae</taxon>
        <taxon>Chlorophyta</taxon>
        <taxon>Mamiellophyceae</taxon>
        <taxon>Mamiellales</taxon>
        <taxon>Mamiellaceae</taxon>
        <taxon>Micromonas</taxon>
    </lineage>
</organism>
<feature type="region of interest" description="Disordered" evidence="3">
    <location>
        <begin position="1204"/>
        <end position="1247"/>
    </location>
</feature>
<evidence type="ECO:0000256" key="3">
    <source>
        <dbReference type="SAM" id="MobiDB-lite"/>
    </source>
</evidence>
<feature type="domain" description="Thioester reductase (TE)" evidence="5">
    <location>
        <begin position="847"/>
        <end position="1121"/>
    </location>
</feature>
<dbReference type="Pfam" id="PF07993">
    <property type="entry name" value="NAD_binding_4"/>
    <property type="match status" value="1"/>
</dbReference>
<accession>C1EFA5</accession>
<dbReference type="InterPro" id="IPR036291">
    <property type="entry name" value="NAD(P)-bd_dom_sf"/>
</dbReference>
<sequence>MGGNPFPEDTIHGAFVASANADPDAIALLGDDDEGTPTLSFGQLAGLCRGLASHLDRGSRGADRCGPPVFRGDPRGIGVGASAAVSLDSSAELIVVYFAVLMAGKAFAPLETSLPPAALDGVLTALVDDASLTHHIVAAIAPDGDPPTRPGVRTLAIRLTRSGSSSGGGDDDGEPSLEVRESGVPVTYIGCDGRDGVGGWWASDRHARDGPDDVAHVIHTGGSTGRPKAVVCSHRGSLLSHAARRRAHPYVTGDVTGVCVFGVWDAACALLAGSPAAMLPPGIIRAGGDALAAAMSARRVTRTLLTPSLAKLLLAAAAESEAAVEALAGLRVLVLCGETSSPSLADDLLLRMNPARRQTPPGVLANLYSTSEAHDVALEPSLSLGVPTTTCGSPHDHVELAVADDDGGLIAERGKEGWLHVAGDGVAAGYLGSHGWDATRQRFVSRTWAPIATQPATTSEARTWYDTGDRAMILADGRLAVLGRGDAGAGGRVKIRGKLVDLAGVEEALEDHPLVEACACVARALSRDGIGVRAVSGPSPEGPPASLVAFVKRRRRLRDVGTGAETEEREEGTRKEQRREENDEDGEEDGEEEGQLRAWLADRLPRWSVPARIVFVDGIPLTAAAASSAPKRDRRALANVPLPPAPSTRRPRLTRVEHVSDTEAPRQRSGHEEVVAAAVRLAANTLGVSPASDPSSNGTSLTIHGESGLFSELGGASLEAQALLFALRSAPELNPNPESYPNPTYAWDRITPADVIAADTPARIVAAAAEAAKGTTGTTTGGGALTARGLFAEAAGVANELGIGMWSADGGWRDYSRRVEDATSGTTTNGASNGTGASIRSAKGVLLTGATGLLGRRLMTELLARMRDDAELICLVRGADDDVAAARLASTLSSSSSSSFSSEIPPQHPSTNPEGVLDPRVRVIAGDAAAPRLGLSSKAYAQLASSVDVIVHAAGVVSAVAPYASAAFGNVAPAREMIRLALTRPGRIAVHHVSSSAALPPLGTPAAAEEKYFYGVSGNAKGVGEDGDGKGEGATFWSERATSGGEPLAALASAGGYDTARVHGGTWQGYSQAKWVAEMLVWAAAKSAGVPVCVHRPGNIGPCAVTGEGCETDATLALAWATCAGAERTGKQSEVDFASRSTLGGVGTTWRLWWTPADVVARAVAVVAGMTGDAWGNRALHIDPSDPPPASALLNRAWARMRSDRTWPDRTRSDRTRPEPTGTVFEPTVSDPSHGTREEERDGGWDEEDVELGPWREALVAGLAAFPPSLRGAARKVRSLMSLKSGLSGAIGRAERRMDTAELRSMLRRSEEGGDGFMDVSEEVLGRYVDRFARLVRNG</sequence>
<dbReference type="InterPro" id="IPR000873">
    <property type="entry name" value="AMP-dep_synth/lig_dom"/>
</dbReference>
<dbReference type="InParanoid" id="C1EFA5"/>
<feature type="region of interest" description="Disordered" evidence="3">
    <location>
        <begin position="559"/>
        <end position="594"/>
    </location>
</feature>
<evidence type="ECO:0000259" key="4">
    <source>
        <dbReference type="Pfam" id="PF00501"/>
    </source>
</evidence>
<dbReference type="eggNOG" id="KOG1178">
    <property type="taxonomic scope" value="Eukaryota"/>
</dbReference>